<dbReference type="GO" id="GO:0070497">
    <property type="term" value="F:6-carboxytetrahydropterin synthase activity"/>
    <property type="evidence" value="ECO:0007669"/>
    <property type="project" value="UniProtKB-EC"/>
</dbReference>
<organism evidence="11 12">
    <name type="scientific">Sedimenticola thiotaurini</name>
    <dbReference type="NCBI Taxonomy" id="1543721"/>
    <lineage>
        <taxon>Bacteria</taxon>
        <taxon>Pseudomonadati</taxon>
        <taxon>Pseudomonadota</taxon>
        <taxon>Gammaproteobacteria</taxon>
        <taxon>Chromatiales</taxon>
        <taxon>Sedimenticolaceae</taxon>
        <taxon>Sedimenticola</taxon>
    </lineage>
</organism>
<accession>A0A558D8K3</accession>
<comment type="catalytic activity">
    <reaction evidence="10">
        <text>7,8-dihydroneopterin 3'-triphosphate + H2O = 6-carboxy-5,6,7,8-tetrahydropterin + triphosphate + acetaldehyde + 2 H(+)</text>
        <dbReference type="Rhea" id="RHEA:27966"/>
        <dbReference type="ChEBI" id="CHEBI:15343"/>
        <dbReference type="ChEBI" id="CHEBI:15377"/>
        <dbReference type="ChEBI" id="CHEBI:15378"/>
        <dbReference type="ChEBI" id="CHEBI:18036"/>
        <dbReference type="ChEBI" id="CHEBI:58462"/>
        <dbReference type="ChEBI" id="CHEBI:61032"/>
        <dbReference type="EC" id="4.1.2.50"/>
    </reaction>
</comment>
<evidence type="ECO:0000313" key="11">
    <source>
        <dbReference type="EMBL" id="TVT57360.1"/>
    </source>
</evidence>
<evidence type="ECO:0000256" key="3">
    <source>
        <dbReference type="ARBA" id="ARBA00008900"/>
    </source>
</evidence>
<evidence type="ECO:0000256" key="6">
    <source>
        <dbReference type="ARBA" id="ARBA00022723"/>
    </source>
</evidence>
<dbReference type="SUPFAM" id="SSF55620">
    <property type="entry name" value="Tetrahydrobiopterin biosynthesis enzymes-like"/>
    <property type="match status" value="1"/>
</dbReference>
<proteinExistence type="inferred from homology"/>
<dbReference type="EC" id="4.1.2.50" evidence="4"/>
<comment type="pathway">
    <text evidence="2">Purine metabolism; 7-cyano-7-deazaguanine biosynthesis.</text>
</comment>
<dbReference type="EMBL" id="VMRY01000015">
    <property type="protein sequence ID" value="TVT57360.1"/>
    <property type="molecule type" value="Genomic_DNA"/>
</dbReference>
<evidence type="ECO:0000256" key="5">
    <source>
        <dbReference type="ARBA" id="ARBA00018141"/>
    </source>
</evidence>
<dbReference type="PANTHER" id="PTHR12589:SF7">
    <property type="entry name" value="6-PYRUVOYL TETRAHYDROBIOPTERIN SYNTHASE"/>
    <property type="match status" value="1"/>
</dbReference>
<dbReference type="Proteomes" id="UP000317355">
    <property type="component" value="Unassembled WGS sequence"/>
</dbReference>
<keyword evidence="8" id="KW-0456">Lyase</keyword>
<keyword evidence="7" id="KW-0862">Zinc</keyword>
<dbReference type="PANTHER" id="PTHR12589">
    <property type="entry name" value="PYRUVOYL TETRAHYDROBIOPTERIN SYNTHASE"/>
    <property type="match status" value="1"/>
</dbReference>
<evidence type="ECO:0000256" key="4">
    <source>
        <dbReference type="ARBA" id="ARBA00012982"/>
    </source>
</evidence>
<protein>
    <recommendedName>
        <fullName evidence="5">6-carboxy-5,6,7,8-tetrahydropterin synthase</fullName>
        <ecNumber evidence="4">4.1.2.50</ecNumber>
    </recommendedName>
    <alternativeName>
        <fullName evidence="9">Queuosine biosynthesis protein QueD</fullName>
    </alternativeName>
</protein>
<dbReference type="Pfam" id="PF01242">
    <property type="entry name" value="PTPS"/>
    <property type="match status" value="1"/>
</dbReference>
<reference evidence="11 12" key="1">
    <citation type="submission" date="2019-07" db="EMBL/GenBank/DDBJ databases">
        <title>The pathways for chlorine oxyanion respiration interact through the shared metabolite chlorate.</title>
        <authorList>
            <person name="Barnum T.P."/>
            <person name="Cheng Y."/>
            <person name="Hill K.A."/>
            <person name="Lucas L.N."/>
            <person name="Carlson H.K."/>
            <person name="Coates J.D."/>
        </authorList>
    </citation>
    <scope>NUCLEOTIDE SEQUENCE [LARGE SCALE GENOMIC DNA]</scope>
    <source>
        <strain evidence="11">BK-3</strain>
    </source>
</reference>
<dbReference type="GO" id="GO:0046872">
    <property type="term" value="F:metal ion binding"/>
    <property type="evidence" value="ECO:0007669"/>
    <property type="project" value="UniProtKB-KW"/>
</dbReference>
<dbReference type="AlphaFoldDB" id="A0A558D8K3"/>
<evidence type="ECO:0000256" key="8">
    <source>
        <dbReference type="ARBA" id="ARBA00023239"/>
    </source>
</evidence>
<comment type="cofactor">
    <cofactor evidence="1">
        <name>Zn(2+)</name>
        <dbReference type="ChEBI" id="CHEBI:29105"/>
    </cofactor>
</comment>
<keyword evidence="6" id="KW-0479">Metal-binding</keyword>
<evidence type="ECO:0000313" key="12">
    <source>
        <dbReference type="Proteomes" id="UP000317355"/>
    </source>
</evidence>
<evidence type="ECO:0000256" key="1">
    <source>
        <dbReference type="ARBA" id="ARBA00001947"/>
    </source>
</evidence>
<dbReference type="InterPro" id="IPR038418">
    <property type="entry name" value="6-PTP_synth/QueD_sf"/>
</dbReference>
<comment type="similarity">
    <text evidence="3">Belongs to the PTPS family. QueD subfamily.</text>
</comment>
<name>A0A558D8K3_9GAMM</name>
<dbReference type="InterPro" id="IPR007115">
    <property type="entry name" value="6-PTP_synth/QueD"/>
</dbReference>
<gene>
    <name evidence="11" type="ORF">FHK82_06130</name>
</gene>
<comment type="caution">
    <text evidence="11">The sequence shown here is derived from an EMBL/GenBank/DDBJ whole genome shotgun (WGS) entry which is preliminary data.</text>
</comment>
<evidence type="ECO:0000256" key="7">
    <source>
        <dbReference type="ARBA" id="ARBA00022833"/>
    </source>
</evidence>
<dbReference type="STRING" id="1543721.AAY24_01735"/>
<dbReference type="UniPathway" id="UPA00391"/>
<evidence type="ECO:0000256" key="9">
    <source>
        <dbReference type="ARBA" id="ARBA00031449"/>
    </source>
</evidence>
<dbReference type="Gene3D" id="3.30.479.10">
    <property type="entry name" value="6-pyruvoyl tetrahydropterin synthase/QueD"/>
    <property type="match status" value="1"/>
</dbReference>
<evidence type="ECO:0000256" key="2">
    <source>
        <dbReference type="ARBA" id="ARBA00005061"/>
    </source>
</evidence>
<sequence>MSRFAVRVHPGELHFNAAHFITFNQCCENIHGHNFHLKLEAQGNNTLDGFVIDFVQLNRLAAEICSELHDGVLIPTQSKEVTLTERDNDMLEIRSYDKCFILSRSSCILLPIANTTAEMLAYHISNRLIESLQAHQGLGNLKTLEIAVEEADQQWGIYQCELSHDG</sequence>
<evidence type="ECO:0000256" key="10">
    <source>
        <dbReference type="ARBA" id="ARBA00048807"/>
    </source>
</evidence>